<evidence type="ECO:0000313" key="1">
    <source>
        <dbReference type="EMBL" id="MBK9984413.1"/>
    </source>
</evidence>
<reference evidence="1 2" key="1">
    <citation type="submission" date="2020-10" db="EMBL/GenBank/DDBJ databases">
        <title>Connecting structure to function with the recovery of over 1000 high-quality activated sludge metagenome-assembled genomes encoding full-length rRNA genes using long-read sequencing.</title>
        <authorList>
            <person name="Singleton C.M."/>
            <person name="Petriglieri F."/>
            <person name="Kristensen J.M."/>
            <person name="Kirkegaard R.H."/>
            <person name="Michaelsen T.Y."/>
            <person name="Andersen M.H."/>
            <person name="Karst S.M."/>
            <person name="Dueholm M.S."/>
            <person name="Nielsen P.H."/>
            <person name="Albertsen M."/>
        </authorList>
    </citation>
    <scope>NUCLEOTIDE SEQUENCE [LARGE SCALE GENOMIC DNA]</scope>
    <source>
        <strain evidence="1">Ribe_18-Q3-R11-54_MAXAC.273</strain>
    </source>
</reference>
<gene>
    <name evidence="1" type="ORF">IPP15_18935</name>
</gene>
<dbReference type="EMBL" id="JADKGY010000029">
    <property type="protein sequence ID" value="MBK9984413.1"/>
    <property type="molecule type" value="Genomic_DNA"/>
</dbReference>
<proteinExistence type="predicted"/>
<dbReference type="AlphaFoldDB" id="A0A9D7SYQ5"/>
<sequence>MTKATISVELTYLGHNSLIPFLNSTTMKNLMRIVMLAIFMISLAFSTPVNASPVRSNTSLDVLRKEVTKWVQNNAIPIPDVVDQVVTVGFMINAKKELIILDITGDSAPACAYVKQVLNYNKVKYNQARQLTRYSIKIRLVNGKY</sequence>
<evidence type="ECO:0000313" key="2">
    <source>
        <dbReference type="Proteomes" id="UP000808337"/>
    </source>
</evidence>
<dbReference type="Proteomes" id="UP000808337">
    <property type="component" value="Unassembled WGS sequence"/>
</dbReference>
<name>A0A9D7SYQ5_9BACT</name>
<accession>A0A9D7SYQ5</accession>
<organism evidence="1 2">
    <name type="scientific">Candidatus Opimibacter skivensis</name>
    <dbReference type="NCBI Taxonomy" id="2982028"/>
    <lineage>
        <taxon>Bacteria</taxon>
        <taxon>Pseudomonadati</taxon>
        <taxon>Bacteroidota</taxon>
        <taxon>Saprospiria</taxon>
        <taxon>Saprospirales</taxon>
        <taxon>Saprospiraceae</taxon>
        <taxon>Candidatus Opimibacter</taxon>
    </lineage>
</organism>
<protein>
    <submittedName>
        <fullName evidence="1">Uncharacterized protein</fullName>
    </submittedName>
</protein>
<comment type="caution">
    <text evidence="1">The sequence shown here is derived from an EMBL/GenBank/DDBJ whole genome shotgun (WGS) entry which is preliminary data.</text>
</comment>